<organism evidence="1 2">
    <name type="scientific">Paramuricea clavata</name>
    <name type="common">Red gorgonian</name>
    <name type="synonym">Violescent sea-whip</name>
    <dbReference type="NCBI Taxonomy" id="317549"/>
    <lineage>
        <taxon>Eukaryota</taxon>
        <taxon>Metazoa</taxon>
        <taxon>Cnidaria</taxon>
        <taxon>Anthozoa</taxon>
        <taxon>Octocorallia</taxon>
        <taxon>Malacalcyonacea</taxon>
        <taxon>Plexauridae</taxon>
        <taxon>Paramuricea</taxon>
    </lineage>
</organism>
<dbReference type="PANTHER" id="PTHR28642">
    <property type="entry name" value="MEIOSIS 1 ARREST PROTEIN"/>
    <property type="match status" value="1"/>
</dbReference>
<dbReference type="Proteomes" id="UP001152795">
    <property type="component" value="Unassembled WGS sequence"/>
</dbReference>
<dbReference type="AlphaFoldDB" id="A0A6S7KV08"/>
<reference evidence="1" key="1">
    <citation type="submission" date="2020-04" db="EMBL/GenBank/DDBJ databases">
        <authorList>
            <person name="Alioto T."/>
            <person name="Alioto T."/>
            <person name="Gomez Garrido J."/>
        </authorList>
    </citation>
    <scope>NUCLEOTIDE SEQUENCE</scope>
    <source>
        <strain evidence="1">A484AB</strain>
    </source>
</reference>
<name>A0A6S7KV08_PARCT</name>
<dbReference type="PANTHER" id="PTHR28642:SF1">
    <property type="entry name" value="MEIOSIS 1 ARREST PROTEIN"/>
    <property type="match status" value="1"/>
</dbReference>
<accession>A0A6S7KV08</accession>
<proteinExistence type="predicted"/>
<dbReference type="GO" id="GO:0051308">
    <property type="term" value="P:male meiosis chromosome separation"/>
    <property type="evidence" value="ECO:0007669"/>
    <property type="project" value="TreeGrafter"/>
</dbReference>
<feature type="non-terminal residue" evidence="1">
    <location>
        <position position="1"/>
    </location>
</feature>
<protein>
    <submittedName>
        <fullName evidence="1">Meiosis 1 arrest</fullName>
    </submittedName>
</protein>
<dbReference type="OrthoDB" id="6433824at2759"/>
<evidence type="ECO:0000313" key="1">
    <source>
        <dbReference type="EMBL" id="CAB4045091.1"/>
    </source>
</evidence>
<comment type="caution">
    <text evidence="1">The sequence shown here is derived from an EMBL/GenBank/DDBJ whole genome shotgun (WGS) entry which is preliminary data.</text>
</comment>
<dbReference type="GO" id="GO:0007127">
    <property type="term" value="P:meiosis I"/>
    <property type="evidence" value="ECO:0007669"/>
    <property type="project" value="InterPro"/>
</dbReference>
<keyword evidence="2" id="KW-1185">Reference proteome</keyword>
<dbReference type="GO" id="GO:0007283">
    <property type="term" value="P:spermatogenesis"/>
    <property type="evidence" value="ECO:0007669"/>
    <property type="project" value="InterPro"/>
</dbReference>
<dbReference type="EMBL" id="CACRXK020037579">
    <property type="protein sequence ID" value="CAB4045091.1"/>
    <property type="molecule type" value="Genomic_DNA"/>
</dbReference>
<evidence type="ECO:0000313" key="2">
    <source>
        <dbReference type="Proteomes" id="UP001152795"/>
    </source>
</evidence>
<sequence>MFVRPTCCWKLDWDELESNQQDFNSLCKVLNEKDLSLILKSEVDDASASTHPQACYLIMASSNSTLLIKPVVMQELMLPSNFPSLSEKTSQQSTEIIEDCLDM</sequence>
<gene>
    <name evidence="1" type="ORF">PACLA_8A089184</name>
</gene>
<dbReference type="InterPro" id="IPR033587">
    <property type="entry name" value="M1AP"/>
</dbReference>